<gene>
    <name evidence="10" type="ORF">FHX76_001674</name>
</gene>
<dbReference type="PANTHER" id="PTHR30572">
    <property type="entry name" value="MEMBRANE COMPONENT OF TRANSPORTER-RELATED"/>
    <property type="match status" value="1"/>
</dbReference>
<feature type="transmembrane region" description="Helical" evidence="7">
    <location>
        <begin position="379"/>
        <end position="401"/>
    </location>
</feature>
<dbReference type="InterPro" id="IPR003838">
    <property type="entry name" value="ABC3_permease_C"/>
</dbReference>
<comment type="similarity">
    <text evidence="6">Belongs to the ABC-4 integral membrane protein family.</text>
</comment>
<sequence>MKFSDTLRMASGSMWRNKTRTILTIVAIFVAAFTITLTTAIGAGVSSYLDKQTDSFGAPNMLQVMKATEDAGDGPAVYDPDMTSNFGQSMATLSAQDVDKIESIDNVESVTPFVGISPSFISADGSEKYVLTAQQFMRGQNADIVAGAVPKDGDTPEIIVSPKYVKALGFSTDEDAVGASVSIGVVDPLQQEETIEATISGVMNESLLSAGRLWMNDSLQEQVAQIGQRGLPATVTDQYLAAVAFATDTDPETLTQVKADLESLGFVGQTVEDQIGIAKQIFDAITTVLTVFGVIALLAASLGVINTLYMSVQDRTKEIGLMKASGLSSGKVFGLFSIEAMLLGLWGSLLGILAAWGLGQAVNSIAAESFLKDFPGFDLTLFPIASLAVIVGVILVITFLAGTLPARRAAKLNPIDALRYE</sequence>
<comment type="subcellular location">
    <subcellularLocation>
        <location evidence="1">Cell membrane</location>
        <topology evidence="1">Multi-pass membrane protein</topology>
    </subcellularLocation>
</comment>
<evidence type="ECO:0000259" key="8">
    <source>
        <dbReference type="Pfam" id="PF02687"/>
    </source>
</evidence>
<keyword evidence="2" id="KW-1003">Cell membrane</keyword>
<dbReference type="Proteomes" id="UP000541033">
    <property type="component" value="Unassembled WGS sequence"/>
</dbReference>
<keyword evidence="3 7" id="KW-0812">Transmembrane</keyword>
<feature type="transmembrane region" description="Helical" evidence="7">
    <location>
        <begin position="333"/>
        <end position="359"/>
    </location>
</feature>
<dbReference type="RefSeq" id="WP_167149722.1">
    <property type="nucleotide sequence ID" value="NZ_JAAMOX010000001.1"/>
</dbReference>
<dbReference type="Pfam" id="PF12704">
    <property type="entry name" value="MacB_PCD"/>
    <property type="match status" value="1"/>
</dbReference>
<evidence type="ECO:0000313" key="10">
    <source>
        <dbReference type="EMBL" id="NIH53806.1"/>
    </source>
</evidence>
<feature type="transmembrane region" description="Helical" evidence="7">
    <location>
        <begin position="288"/>
        <end position="312"/>
    </location>
</feature>
<evidence type="ECO:0000256" key="5">
    <source>
        <dbReference type="ARBA" id="ARBA00023136"/>
    </source>
</evidence>
<dbReference type="GO" id="GO:0005886">
    <property type="term" value="C:plasma membrane"/>
    <property type="evidence" value="ECO:0007669"/>
    <property type="project" value="UniProtKB-SubCell"/>
</dbReference>
<keyword evidence="11" id="KW-1185">Reference proteome</keyword>
<protein>
    <submittedName>
        <fullName evidence="10">Putative ABC transport system permease protein</fullName>
    </submittedName>
</protein>
<dbReference type="GO" id="GO:0022857">
    <property type="term" value="F:transmembrane transporter activity"/>
    <property type="evidence" value="ECO:0007669"/>
    <property type="project" value="TreeGrafter"/>
</dbReference>
<keyword evidence="5 7" id="KW-0472">Membrane</keyword>
<dbReference type="InterPro" id="IPR050250">
    <property type="entry name" value="Macrolide_Exporter_MacB"/>
</dbReference>
<name>A0A7X5R1C9_9MICO</name>
<proteinExistence type="inferred from homology"/>
<keyword evidence="4 7" id="KW-1133">Transmembrane helix</keyword>
<evidence type="ECO:0000259" key="9">
    <source>
        <dbReference type="Pfam" id="PF12704"/>
    </source>
</evidence>
<evidence type="ECO:0000313" key="11">
    <source>
        <dbReference type="Proteomes" id="UP000541033"/>
    </source>
</evidence>
<dbReference type="Pfam" id="PF02687">
    <property type="entry name" value="FtsX"/>
    <property type="match status" value="1"/>
</dbReference>
<evidence type="ECO:0000256" key="3">
    <source>
        <dbReference type="ARBA" id="ARBA00022692"/>
    </source>
</evidence>
<dbReference type="EMBL" id="JAAMOX010000001">
    <property type="protein sequence ID" value="NIH53806.1"/>
    <property type="molecule type" value="Genomic_DNA"/>
</dbReference>
<comment type="caution">
    <text evidence="10">The sequence shown here is derived from an EMBL/GenBank/DDBJ whole genome shotgun (WGS) entry which is preliminary data.</text>
</comment>
<accession>A0A7X5R1C9</accession>
<evidence type="ECO:0000256" key="6">
    <source>
        <dbReference type="ARBA" id="ARBA00038076"/>
    </source>
</evidence>
<evidence type="ECO:0000256" key="7">
    <source>
        <dbReference type="SAM" id="Phobius"/>
    </source>
</evidence>
<organism evidence="10 11">
    <name type="scientific">Lysinibacter cavernae</name>
    <dbReference type="NCBI Taxonomy" id="1640652"/>
    <lineage>
        <taxon>Bacteria</taxon>
        <taxon>Bacillati</taxon>
        <taxon>Actinomycetota</taxon>
        <taxon>Actinomycetes</taxon>
        <taxon>Micrococcales</taxon>
        <taxon>Microbacteriaceae</taxon>
        <taxon>Lysinibacter</taxon>
    </lineage>
</organism>
<feature type="domain" description="MacB-like periplasmic core" evidence="9">
    <location>
        <begin position="21"/>
        <end position="262"/>
    </location>
</feature>
<feature type="domain" description="ABC3 transporter permease C-terminal" evidence="8">
    <location>
        <begin position="291"/>
        <end position="414"/>
    </location>
</feature>
<dbReference type="InterPro" id="IPR025857">
    <property type="entry name" value="MacB_PCD"/>
</dbReference>
<evidence type="ECO:0000256" key="2">
    <source>
        <dbReference type="ARBA" id="ARBA00022475"/>
    </source>
</evidence>
<evidence type="ECO:0000256" key="1">
    <source>
        <dbReference type="ARBA" id="ARBA00004651"/>
    </source>
</evidence>
<dbReference type="PANTHER" id="PTHR30572:SF4">
    <property type="entry name" value="ABC TRANSPORTER PERMEASE YTRF"/>
    <property type="match status" value="1"/>
</dbReference>
<evidence type="ECO:0000256" key="4">
    <source>
        <dbReference type="ARBA" id="ARBA00022989"/>
    </source>
</evidence>
<dbReference type="AlphaFoldDB" id="A0A7X5R1C9"/>
<reference evidence="10 11" key="1">
    <citation type="submission" date="2020-02" db="EMBL/GenBank/DDBJ databases">
        <title>Sequencing the genomes of 1000 actinobacteria strains.</title>
        <authorList>
            <person name="Klenk H.-P."/>
        </authorList>
    </citation>
    <scope>NUCLEOTIDE SEQUENCE [LARGE SCALE GENOMIC DNA]</scope>
    <source>
        <strain evidence="10 11">DSM 27960</strain>
    </source>
</reference>